<dbReference type="InterPro" id="IPR046437">
    <property type="entry name" value="Ser_Thr-PK_POLO_box_1_sf"/>
</dbReference>
<dbReference type="InterPro" id="IPR000719">
    <property type="entry name" value="Prot_kinase_dom"/>
</dbReference>
<evidence type="ECO:0000256" key="5">
    <source>
        <dbReference type="ARBA" id="ARBA00022777"/>
    </source>
</evidence>
<evidence type="ECO:0000256" key="2">
    <source>
        <dbReference type="ARBA" id="ARBA00022527"/>
    </source>
</evidence>
<gene>
    <name evidence="11" type="ORF">LshimejAT787_0503530</name>
</gene>
<dbReference type="InterPro" id="IPR047108">
    <property type="entry name" value="Plk4-like_POLO_box_2_sf"/>
</dbReference>
<feature type="domain" description="Protein kinase" evidence="8">
    <location>
        <begin position="19"/>
        <end position="276"/>
    </location>
</feature>
<dbReference type="OrthoDB" id="408964at2759"/>
<evidence type="ECO:0000256" key="6">
    <source>
        <dbReference type="ARBA" id="ARBA00022840"/>
    </source>
</evidence>
<dbReference type="Gene3D" id="1.10.510.10">
    <property type="entry name" value="Transferase(Phosphotransferase) domain 1"/>
    <property type="match status" value="1"/>
</dbReference>
<feature type="domain" description="Cryptic POLO box 2 (CPB2)" evidence="10">
    <location>
        <begin position="591"/>
        <end position="736"/>
    </location>
</feature>
<keyword evidence="6" id="KW-0067">ATP-binding</keyword>
<dbReference type="PROSITE" id="PS50011">
    <property type="entry name" value="PROTEIN_KINASE_DOM"/>
    <property type="match status" value="1"/>
</dbReference>
<dbReference type="InterPro" id="IPR036947">
    <property type="entry name" value="POLO_box_dom_sf"/>
</dbReference>
<comment type="caution">
    <text evidence="11">The sequence shown here is derived from an EMBL/GenBank/DDBJ whole genome shotgun (WGS) entry which is preliminary data.</text>
</comment>
<dbReference type="GO" id="GO:0005524">
    <property type="term" value="F:ATP binding"/>
    <property type="evidence" value="ECO:0007669"/>
    <property type="project" value="UniProtKB-KW"/>
</dbReference>
<dbReference type="PANTHER" id="PTHR24345">
    <property type="entry name" value="SERINE/THREONINE-PROTEIN KINASE PLK"/>
    <property type="match status" value="1"/>
</dbReference>
<organism evidence="11 12">
    <name type="scientific">Lyophyllum shimeji</name>
    <name type="common">Hon-shimeji</name>
    <name type="synonym">Tricholoma shimeji</name>
    <dbReference type="NCBI Taxonomy" id="47721"/>
    <lineage>
        <taxon>Eukaryota</taxon>
        <taxon>Fungi</taxon>
        <taxon>Dikarya</taxon>
        <taxon>Basidiomycota</taxon>
        <taxon>Agaricomycotina</taxon>
        <taxon>Agaricomycetes</taxon>
        <taxon>Agaricomycetidae</taxon>
        <taxon>Agaricales</taxon>
        <taxon>Tricholomatineae</taxon>
        <taxon>Lyophyllaceae</taxon>
        <taxon>Lyophyllum</taxon>
    </lineage>
</organism>
<dbReference type="InterPro" id="IPR033698">
    <property type="entry name" value="POLO_box_Plk4_2"/>
</dbReference>
<reference evidence="11" key="1">
    <citation type="submission" date="2022-07" db="EMBL/GenBank/DDBJ databases">
        <title>The genome of Lyophyllum shimeji provides insight into the initial evolution of ectomycorrhizal fungal genome.</title>
        <authorList>
            <person name="Kobayashi Y."/>
            <person name="Shibata T."/>
            <person name="Hirakawa H."/>
            <person name="Shigenobu S."/>
            <person name="Nishiyama T."/>
            <person name="Yamada A."/>
            <person name="Hasebe M."/>
            <person name="Kawaguchi M."/>
        </authorList>
    </citation>
    <scope>NUCLEOTIDE SEQUENCE</scope>
    <source>
        <strain evidence="11">AT787</strain>
    </source>
</reference>
<evidence type="ECO:0000259" key="8">
    <source>
        <dbReference type="PROSITE" id="PS50011"/>
    </source>
</evidence>
<dbReference type="GO" id="GO:0005634">
    <property type="term" value="C:nucleus"/>
    <property type="evidence" value="ECO:0007669"/>
    <property type="project" value="TreeGrafter"/>
</dbReference>
<evidence type="ECO:0000259" key="9">
    <source>
        <dbReference type="PROSITE" id="PS51984"/>
    </source>
</evidence>
<feature type="compositionally biased region" description="Basic and acidic residues" evidence="7">
    <location>
        <begin position="460"/>
        <end position="469"/>
    </location>
</feature>
<evidence type="ECO:0000256" key="7">
    <source>
        <dbReference type="SAM" id="MobiDB-lite"/>
    </source>
</evidence>
<keyword evidence="5 11" id="KW-0418">Kinase</keyword>
<keyword evidence="12" id="KW-1185">Reference proteome</keyword>
<evidence type="ECO:0000259" key="10">
    <source>
        <dbReference type="PROSITE" id="PS51985"/>
    </source>
</evidence>
<dbReference type="Pfam" id="PF18409">
    <property type="entry name" value="Plk4_PB2"/>
    <property type="match status" value="1"/>
</dbReference>
<name>A0A9P3PM77_LYOSH</name>
<keyword evidence="2" id="KW-0723">Serine/threonine-protein kinase</keyword>
<dbReference type="SUPFAM" id="SSF56112">
    <property type="entry name" value="Protein kinase-like (PK-like)"/>
    <property type="match status" value="1"/>
</dbReference>
<dbReference type="Gene3D" id="3.30.1120.130">
    <property type="match status" value="1"/>
</dbReference>
<proteinExistence type="predicted"/>
<dbReference type="AlphaFoldDB" id="A0A9P3PM77"/>
<accession>A0A9P3PM77</accession>
<protein>
    <submittedName>
        <fullName evidence="11">Serine threonine-protein kinase PLK4</fullName>
    </submittedName>
</protein>
<feature type="region of interest" description="Disordered" evidence="7">
    <location>
        <begin position="460"/>
        <end position="480"/>
    </location>
</feature>
<keyword evidence="3" id="KW-0808">Transferase</keyword>
<feature type="region of interest" description="Disordered" evidence="7">
    <location>
        <begin position="286"/>
        <end position="351"/>
    </location>
</feature>
<evidence type="ECO:0000313" key="11">
    <source>
        <dbReference type="EMBL" id="GLB38488.1"/>
    </source>
</evidence>
<feature type="domain" description="Cryptic POLO box 1 (CPB1)" evidence="9">
    <location>
        <begin position="482"/>
        <end position="590"/>
    </location>
</feature>
<dbReference type="GO" id="GO:0004674">
    <property type="term" value="F:protein serine/threonine kinase activity"/>
    <property type="evidence" value="ECO:0007669"/>
    <property type="project" value="UniProtKB-KW"/>
</dbReference>
<sequence>MALSTSRVGDTVTNGLEAYEILEQLHDGEETSLYRVVCKSGRLRNRQLALKKILVPASSSTSAKNRLNTTTSLHQALHHPNIVSLLSAFFTTRETFHVLELCAIGNLSQFLRSRSPQTLAESELRGVTKSLADGLTYLRKELVIHGDINPSNILLTSDYGVKLSNFKHSVRLSNKDATTSSFRGVSSYAAPEMASGGSYGFSVDIWSLGCVMVYCVTGLAPLDANPMHRSNKGPAKPIYDLPQHLSDGVNELISRTLRVIPEERIYLPDIVSHPFLANNMPITSLRPGATSNTSSQKSFENLSRLSRNSNGHHSDKSALFQANKTMRGSSRHASDQSSQTTRNKTRPLLGDIGNLGLRSMLSDEATSCEISLAAGPTKRIVSDPIPSRRLTTPPEAWNVHFETPARPATAQINHTEPPPRIRADLNLTSAIPLGPSLDPEPNSPEPATRIRCEGRIPVDENKLQHEKPDGGQSPASLPMLPVGTARPLPLNATTMSCQTHKTPYGQVTILPSHSLLVDFRESQRRKGLKGDEVFVVEPDGCKISVYSAPHLSSPCCLVEPTQQFSINALPSAYWKQYNDAARLLDQIKQRTPKLVVYSVAAKCTLMANAPQADIELLFSGQAPSPSKDPSASDPSLRIRFSRRNHTLEFARHISNSRGEEWTKKVVATIPGPPYLSTKDWKELKQAEQDAMHHLTRFVRMCDAVESEIDATPSAPDKYTSTADKTKIRIPVASQKPDGLARTHDSVSSASTITSTFSSFNLAPRPPKISAKTACSTPSLAYSDPGTARDFANQEGEINSKDVSPDANSVWRHDLDLTVGGGGMQTRFVPSVGWCIRYASRVSQGGRYRMMFMDGVALDIDVDEEWVEFKDQAGETTVYNIRDCGSKRKIGERMKVFEEFVSLFDDSQAS</sequence>
<evidence type="ECO:0000313" key="12">
    <source>
        <dbReference type="Proteomes" id="UP001063166"/>
    </source>
</evidence>
<dbReference type="Proteomes" id="UP001063166">
    <property type="component" value="Unassembled WGS sequence"/>
</dbReference>
<dbReference type="Gene3D" id="3.30.1120.30">
    <property type="entry name" value="POLO box domain"/>
    <property type="match status" value="1"/>
</dbReference>
<feature type="compositionally biased region" description="Polar residues" evidence="7">
    <location>
        <begin position="289"/>
        <end position="311"/>
    </location>
</feature>
<evidence type="ECO:0000256" key="3">
    <source>
        <dbReference type="ARBA" id="ARBA00022679"/>
    </source>
</evidence>
<feature type="region of interest" description="Disordered" evidence="7">
    <location>
        <begin position="430"/>
        <end position="449"/>
    </location>
</feature>
<dbReference type="PROSITE" id="PS51984">
    <property type="entry name" value="CPB1"/>
    <property type="match status" value="1"/>
</dbReference>
<dbReference type="GO" id="GO:0005737">
    <property type="term" value="C:cytoplasm"/>
    <property type="evidence" value="ECO:0007669"/>
    <property type="project" value="UniProtKB-SubCell"/>
</dbReference>
<dbReference type="PROSITE" id="PS51985">
    <property type="entry name" value="CPB2"/>
    <property type="match status" value="1"/>
</dbReference>
<keyword evidence="4" id="KW-0547">Nucleotide-binding</keyword>
<dbReference type="Gene3D" id="3.30.1120.120">
    <property type="match status" value="1"/>
</dbReference>
<dbReference type="CDD" id="cd00180">
    <property type="entry name" value="PKc"/>
    <property type="match status" value="1"/>
</dbReference>
<evidence type="ECO:0000256" key="1">
    <source>
        <dbReference type="ARBA" id="ARBA00004496"/>
    </source>
</evidence>
<comment type="subcellular location">
    <subcellularLocation>
        <location evidence="1">Cytoplasm</location>
    </subcellularLocation>
</comment>
<dbReference type="InterPro" id="IPR033699">
    <property type="entry name" value="POLO_box_Plk4_1"/>
</dbReference>
<evidence type="ECO:0000256" key="4">
    <source>
        <dbReference type="ARBA" id="ARBA00022741"/>
    </source>
</evidence>
<dbReference type="PANTHER" id="PTHR24345:SF91">
    <property type="entry name" value="SERINE_THREONINE-PROTEIN KINASE PLK4"/>
    <property type="match status" value="1"/>
</dbReference>
<dbReference type="EMBL" id="BRPK01000005">
    <property type="protein sequence ID" value="GLB38488.1"/>
    <property type="molecule type" value="Genomic_DNA"/>
</dbReference>
<dbReference type="Pfam" id="PF00069">
    <property type="entry name" value="Pkinase"/>
    <property type="match status" value="1"/>
</dbReference>
<dbReference type="InterPro" id="IPR011009">
    <property type="entry name" value="Kinase-like_dom_sf"/>
</dbReference>